<keyword evidence="4 5" id="KW-0472">Membrane</keyword>
<feature type="transmembrane region" description="Helical" evidence="5">
    <location>
        <begin position="291"/>
        <end position="321"/>
    </location>
</feature>
<dbReference type="GO" id="GO:0016020">
    <property type="term" value="C:membrane"/>
    <property type="evidence" value="ECO:0007669"/>
    <property type="project" value="UniProtKB-SubCell"/>
</dbReference>
<dbReference type="Pfam" id="PF03595">
    <property type="entry name" value="SLAC1"/>
    <property type="match status" value="1"/>
</dbReference>
<keyword evidence="2 5" id="KW-0812">Transmembrane</keyword>
<evidence type="ECO:0008006" key="8">
    <source>
        <dbReference type="Google" id="ProtNLM"/>
    </source>
</evidence>
<dbReference type="PANTHER" id="PTHR31162:SF0">
    <property type="entry name" value="MALIC ACID TRANSPORT PROTEIN"/>
    <property type="match status" value="1"/>
</dbReference>
<dbReference type="GO" id="GO:0015140">
    <property type="term" value="F:malate transmembrane transporter activity"/>
    <property type="evidence" value="ECO:0007669"/>
    <property type="project" value="InterPro"/>
</dbReference>
<dbReference type="InterPro" id="IPR004695">
    <property type="entry name" value="SLAC1/Mae1/Ssu1/TehA"/>
</dbReference>
<feature type="transmembrane region" description="Helical" evidence="5">
    <location>
        <begin position="66"/>
        <end position="91"/>
    </location>
</feature>
<dbReference type="Proteomes" id="UP000018001">
    <property type="component" value="Unassembled WGS sequence"/>
</dbReference>
<keyword evidence="3 5" id="KW-1133">Transmembrane helix</keyword>
<feature type="transmembrane region" description="Helical" evidence="5">
    <location>
        <begin position="204"/>
        <end position="228"/>
    </location>
</feature>
<keyword evidence="7" id="KW-1185">Reference proteome</keyword>
<dbReference type="InParanoid" id="V5FJW8"/>
<evidence type="ECO:0000313" key="6">
    <source>
        <dbReference type="EMBL" id="GAD92058.1"/>
    </source>
</evidence>
<evidence type="ECO:0000256" key="4">
    <source>
        <dbReference type="ARBA" id="ARBA00023136"/>
    </source>
</evidence>
<dbReference type="Gene3D" id="1.50.10.150">
    <property type="entry name" value="Voltage-dependent anion channel"/>
    <property type="match status" value="1"/>
</dbReference>
<evidence type="ECO:0000256" key="2">
    <source>
        <dbReference type="ARBA" id="ARBA00022692"/>
    </source>
</evidence>
<organism evidence="6 7">
    <name type="scientific">Byssochlamys spectabilis (strain No. 5 / NBRC 109023)</name>
    <name type="common">Paecilomyces variotii</name>
    <dbReference type="NCBI Taxonomy" id="1356009"/>
    <lineage>
        <taxon>Eukaryota</taxon>
        <taxon>Fungi</taxon>
        <taxon>Dikarya</taxon>
        <taxon>Ascomycota</taxon>
        <taxon>Pezizomycotina</taxon>
        <taxon>Eurotiomycetes</taxon>
        <taxon>Eurotiomycetidae</taxon>
        <taxon>Eurotiales</taxon>
        <taxon>Thermoascaceae</taxon>
        <taxon>Paecilomyces</taxon>
    </lineage>
</organism>
<gene>
    <name evidence="6" type="ORF">PVAR5_0644</name>
</gene>
<dbReference type="AlphaFoldDB" id="V5FJW8"/>
<proteinExistence type="predicted"/>
<feature type="transmembrane region" description="Helical" evidence="5">
    <location>
        <begin position="145"/>
        <end position="166"/>
    </location>
</feature>
<feature type="transmembrane region" description="Helical" evidence="5">
    <location>
        <begin position="328"/>
        <end position="345"/>
    </location>
</feature>
<reference evidence="7" key="1">
    <citation type="journal article" date="2014" name="Genome Announc.">
        <title>Draft genome sequence of the formaldehyde-resistant fungus Byssochlamys spectabilis No. 5 (anamorph Paecilomyces variotii No. 5) (NBRC109023).</title>
        <authorList>
            <person name="Oka T."/>
            <person name="Ekino K."/>
            <person name="Fukuda K."/>
            <person name="Nomura Y."/>
        </authorList>
    </citation>
    <scope>NUCLEOTIDE SEQUENCE [LARGE SCALE GENOMIC DNA]</scope>
    <source>
        <strain evidence="7">No. 5 / NBRC 109023</strain>
    </source>
</reference>
<dbReference type="HOGENOM" id="CLU_030057_2_0_1"/>
<dbReference type="InterPro" id="IPR030185">
    <property type="entry name" value="Mae1"/>
</dbReference>
<feature type="transmembrane region" description="Helical" evidence="5">
    <location>
        <begin position="41"/>
        <end position="60"/>
    </location>
</feature>
<dbReference type="InterPro" id="IPR038665">
    <property type="entry name" value="Voltage-dep_anion_channel_sf"/>
</dbReference>
<comment type="subcellular location">
    <subcellularLocation>
        <location evidence="1">Membrane</location>
        <topology evidence="1">Multi-pass membrane protein</topology>
    </subcellularLocation>
</comment>
<feature type="transmembrane region" description="Helical" evidence="5">
    <location>
        <begin position="178"/>
        <end position="198"/>
    </location>
</feature>
<dbReference type="eggNOG" id="ENOG502QV03">
    <property type="taxonomic scope" value="Eukaryota"/>
</dbReference>
<name>V5FJW8_BYSSN</name>
<dbReference type="PANTHER" id="PTHR31162">
    <property type="entry name" value="MALIC ACID TRANSPORT PROTEIN-RELATED"/>
    <property type="match status" value="1"/>
</dbReference>
<comment type="caution">
    <text evidence="6">The sequence shown here is derived from an EMBL/GenBank/DDBJ whole genome shotgun (WGS) entry which is preliminary data.</text>
</comment>
<protein>
    <recommendedName>
        <fullName evidence="8">Voltage-dependent anion channel</fullName>
    </recommendedName>
</protein>
<feature type="transmembrane region" description="Helical" evidence="5">
    <location>
        <begin position="249"/>
        <end position="271"/>
    </location>
</feature>
<evidence type="ECO:0000256" key="3">
    <source>
        <dbReference type="ARBA" id="ARBA00022989"/>
    </source>
</evidence>
<evidence type="ECO:0000256" key="1">
    <source>
        <dbReference type="ARBA" id="ARBA00004141"/>
    </source>
</evidence>
<dbReference type="EMBL" id="BAUL01000015">
    <property type="protein sequence ID" value="GAD92058.1"/>
    <property type="molecule type" value="Genomic_DNA"/>
</dbReference>
<accession>V5FJW8</accession>
<feature type="transmembrane region" description="Helical" evidence="5">
    <location>
        <begin position="111"/>
        <end position="133"/>
    </location>
</feature>
<evidence type="ECO:0000313" key="7">
    <source>
        <dbReference type="Proteomes" id="UP000018001"/>
    </source>
</evidence>
<dbReference type="CDD" id="cd09317">
    <property type="entry name" value="TDT_Mae1_like"/>
    <property type="match status" value="1"/>
</dbReference>
<dbReference type="OrthoDB" id="2901184at2759"/>
<sequence>MWIAEKILQAVSTVRTKEMGSFGLDEPLQCPWTERLRHITWGWYMITMSTGGIALLLHQTPHQFNGLATIGVIVFIFNLVLFVAISISLLYRFVWTPSSFKSSLTHPTESLFFGTFWLTLATIISNIQVYGIQSSGPWLTVVVRVLFWVYAALTYLTAVLQYWHLFSGRSVTLQSFTTAWIVPVFPVMLTGTIASLVAEDQPPSQAISMIVAGTAFQGLGFIVALLMYANYIGRLMTGGFPDPDTRPAMFIAVGPPAFTGLALSGMAQVAISKFPTHYITGTSSVPTAEVLRVVSVFISIFLWAVSFWFFSITVLCILTCFRDLTFHLTWWSFIFPNTGFVLATIEIGKELGSNAIAVACSVLTVLIVVIYLLVGTCHIRAIYRGKILWPGKDEDKEE</sequence>
<feature type="transmembrane region" description="Helical" evidence="5">
    <location>
        <begin position="351"/>
        <end position="374"/>
    </location>
</feature>
<evidence type="ECO:0000256" key="5">
    <source>
        <dbReference type="SAM" id="Phobius"/>
    </source>
</evidence>